<dbReference type="InterPro" id="IPR018060">
    <property type="entry name" value="HTH_AraC"/>
</dbReference>
<evidence type="ECO:0000256" key="1">
    <source>
        <dbReference type="ARBA" id="ARBA00023015"/>
    </source>
</evidence>
<proteinExistence type="predicted"/>
<name>A0A1Y6MI35_9GAMM</name>
<organism evidence="4 5">
    <name type="scientific">Photobacterium malacitanum</name>
    <dbReference type="NCBI Taxonomy" id="2204294"/>
    <lineage>
        <taxon>Bacteria</taxon>
        <taxon>Pseudomonadati</taxon>
        <taxon>Pseudomonadota</taxon>
        <taxon>Gammaproteobacteria</taxon>
        <taxon>Vibrionales</taxon>
        <taxon>Vibrionaceae</taxon>
        <taxon>Photobacterium</taxon>
    </lineage>
</organism>
<dbReference type="AlphaFoldDB" id="A0A1Y6MI35"/>
<dbReference type="InterPro" id="IPR009057">
    <property type="entry name" value="Homeodomain-like_sf"/>
</dbReference>
<sequence>MIDLWQWSAKVNEIKLRVNLVKIENIQHSTVNLPVVIPPVLTTLATSLCEYYGLAQRSGRVDTCLAGIKLFRIDGYRKYSPQMYEQGIVIILQGRKIGHLNQHQFNYDPHRCLLVTTPYPIVCETFASYEQPLMGINIDFDITVIGQLVAMIEAQQHSRFDYEGSCGVATAQMTERMYRSVEQLLEVLHDPLDAQVLGPSLIRQLFYYLLHSEQGYLLAQYCEQDSVLAKISAVIDYVQQHYATKLHVHELAAMAGMSVSVFHKVFKQVVTDPPLQYIKKIRLNNAKTLMLQQGMAANVAAGQVGYESPTQFSREFKRYFGLPPSKVHEQTGFIR</sequence>
<gene>
    <name evidence="4" type="primary">btr</name>
    <name evidence="4" type="ORF">PMAL9190_02289</name>
</gene>
<dbReference type="PROSITE" id="PS01124">
    <property type="entry name" value="HTH_ARAC_FAMILY_2"/>
    <property type="match status" value="1"/>
</dbReference>
<dbReference type="Pfam" id="PF12833">
    <property type="entry name" value="HTH_18"/>
    <property type="match status" value="1"/>
</dbReference>
<evidence type="ECO:0000256" key="2">
    <source>
        <dbReference type="ARBA" id="ARBA00023163"/>
    </source>
</evidence>
<reference evidence="5" key="1">
    <citation type="submission" date="2017-06" db="EMBL/GenBank/DDBJ databases">
        <authorList>
            <person name="Rodrigo-Torres L."/>
            <person name="Arahal R.D."/>
            <person name="Lucena T."/>
        </authorList>
    </citation>
    <scope>NUCLEOTIDE SEQUENCE [LARGE SCALE GENOMIC DNA]</scope>
    <source>
        <strain evidence="5">CECT 9190</strain>
    </source>
</reference>
<accession>A0A1Y6MI35</accession>
<protein>
    <submittedName>
        <fullName evidence="4">HTH-type transcriptional activator Btr</fullName>
    </submittedName>
</protein>
<dbReference type="SMART" id="SM00342">
    <property type="entry name" value="HTH_ARAC"/>
    <property type="match status" value="1"/>
</dbReference>
<dbReference type="GO" id="GO:0043565">
    <property type="term" value="F:sequence-specific DNA binding"/>
    <property type="evidence" value="ECO:0007669"/>
    <property type="project" value="InterPro"/>
</dbReference>
<dbReference type="PANTHER" id="PTHR43436">
    <property type="entry name" value="ARAC-FAMILY TRANSCRIPTIONAL REGULATOR"/>
    <property type="match status" value="1"/>
</dbReference>
<dbReference type="Proteomes" id="UP000195963">
    <property type="component" value="Unassembled WGS sequence"/>
</dbReference>
<dbReference type="PANTHER" id="PTHR43436:SF2">
    <property type="entry name" value="ARAC_XYLS FAMILY TRANSCRIPTIONAL REGULATOR"/>
    <property type="match status" value="1"/>
</dbReference>
<evidence type="ECO:0000313" key="5">
    <source>
        <dbReference type="Proteomes" id="UP000195963"/>
    </source>
</evidence>
<dbReference type="Gene3D" id="1.10.10.60">
    <property type="entry name" value="Homeodomain-like"/>
    <property type="match status" value="2"/>
</dbReference>
<dbReference type="InterPro" id="IPR009594">
    <property type="entry name" value="Tscrpt_reg_HTH_AraC_N"/>
</dbReference>
<keyword evidence="1" id="KW-0805">Transcription regulation</keyword>
<dbReference type="Pfam" id="PF06719">
    <property type="entry name" value="AraC_N"/>
    <property type="match status" value="1"/>
</dbReference>
<dbReference type="SUPFAM" id="SSF46689">
    <property type="entry name" value="Homeodomain-like"/>
    <property type="match status" value="2"/>
</dbReference>
<dbReference type="GO" id="GO:0003700">
    <property type="term" value="F:DNA-binding transcription factor activity"/>
    <property type="evidence" value="ECO:0007669"/>
    <property type="project" value="InterPro"/>
</dbReference>
<evidence type="ECO:0000259" key="3">
    <source>
        <dbReference type="PROSITE" id="PS01124"/>
    </source>
</evidence>
<feature type="domain" description="HTH araC/xylS-type" evidence="3">
    <location>
        <begin position="232"/>
        <end position="330"/>
    </location>
</feature>
<keyword evidence="5" id="KW-1185">Reference proteome</keyword>
<keyword evidence="2" id="KW-0804">Transcription</keyword>
<evidence type="ECO:0000313" key="4">
    <source>
        <dbReference type="EMBL" id="SMY36255.1"/>
    </source>
</evidence>
<dbReference type="EMBL" id="FYAK01000004">
    <property type="protein sequence ID" value="SMY36255.1"/>
    <property type="molecule type" value="Genomic_DNA"/>
</dbReference>